<dbReference type="Pfam" id="PF00650">
    <property type="entry name" value="CRAL_TRIO"/>
    <property type="match status" value="4"/>
</dbReference>
<dbReference type="Proteomes" id="UP000719412">
    <property type="component" value="Unassembled WGS sequence"/>
</dbReference>
<evidence type="ECO:0000313" key="3">
    <source>
        <dbReference type="Proteomes" id="UP000719412"/>
    </source>
</evidence>
<dbReference type="PROSITE" id="PS50191">
    <property type="entry name" value="CRAL_TRIO"/>
    <property type="match status" value="4"/>
</dbReference>
<protein>
    <recommendedName>
        <fullName evidence="1">CRAL-TRIO domain-containing protein</fullName>
    </recommendedName>
</protein>
<evidence type="ECO:0000313" key="2">
    <source>
        <dbReference type="EMBL" id="KAH0809883.1"/>
    </source>
</evidence>
<dbReference type="InterPro" id="IPR036865">
    <property type="entry name" value="CRAL-TRIO_dom_sf"/>
</dbReference>
<dbReference type="PRINTS" id="PR00180">
    <property type="entry name" value="CRETINALDHBP"/>
</dbReference>
<dbReference type="InterPro" id="IPR036273">
    <property type="entry name" value="CRAL/TRIO_N_dom_sf"/>
</dbReference>
<gene>
    <name evidence="2" type="ORF">GEV33_012915</name>
</gene>
<dbReference type="SUPFAM" id="SSF46938">
    <property type="entry name" value="CRAL/TRIO N-terminal domain"/>
    <property type="match status" value="2"/>
</dbReference>
<dbReference type="GO" id="GO:1902936">
    <property type="term" value="F:phosphatidylinositol bisphosphate binding"/>
    <property type="evidence" value="ECO:0007669"/>
    <property type="project" value="TreeGrafter"/>
</dbReference>
<dbReference type="Gene3D" id="3.40.525.10">
    <property type="entry name" value="CRAL-TRIO lipid binding domain"/>
    <property type="match status" value="4"/>
</dbReference>
<name>A0A8J6H9W7_TENMO</name>
<reference evidence="2" key="1">
    <citation type="journal article" date="2020" name="J Insects Food Feed">
        <title>The yellow mealworm (Tenebrio molitor) genome: a resource for the emerging insects as food and feed industry.</title>
        <authorList>
            <person name="Eriksson T."/>
            <person name="Andere A."/>
            <person name="Kelstrup H."/>
            <person name="Emery V."/>
            <person name="Picard C."/>
        </authorList>
    </citation>
    <scope>NUCLEOTIDE SEQUENCE</scope>
    <source>
        <strain evidence="2">Stoneville</strain>
        <tissue evidence="2">Whole head</tissue>
    </source>
</reference>
<dbReference type="SMART" id="SM00516">
    <property type="entry name" value="SEC14"/>
    <property type="match status" value="4"/>
</dbReference>
<keyword evidence="3" id="KW-1185">Reference proteome</keyword>
<feature type="domain" description="CRAL-TRIO" evidence="1">
    <location>
        <begin position="149"/>
        <end position="245"/>
    </location>
</feature>
<organism evidence="2 3">
    <name type="scientific">Tenebrio molitor</name>
    <name type="common">Yellow mealworm beetle</name>
    <dbReference type="NCBI Taxonomy" id="7067"/>
    <lineage>
        <taxon>Eukaryota</taxon>
        <taxon>Metazoa</taxon>
        <taxon>Ecdysozoa</taxon>
        <taxon>Arthropoda</taxon>
        <taxon>Hexapoda</taxon>
        <taxon>Insecta</taxon>
        <taxon>Pterygota</taxon>
        <taxon>Neoptera</taxon>
        <taxon>Endopterygota</taxon>
        <taxon>Coleoptera</taxon>
        <taxon>Polyphaga</taxon>
        <taxon>Cucujiformia</taxon>
        <taxon>Tenebrionidae</taxon>
        <taxon>Tenebrio</taxon>
    </lineage>
</organism>
<proteinExistence type="predicted"/>
<evidence type="ECO:0000259" key="1">
    <source>
        <dbReference type="PROSITE" id="PS50191"/>
    </source>
</evidence>
<feature type="domain" description="CRAL-TRIO" evidence="1">
    <location>
        <begin position="728"/>
        <end position="824"/>
    </location>
</feature>
<feature type="domain" description="CRAL-TRIO" evidence="1">
    <location>
        <begin position="1016"/>
        <end position="1112"/>
    </location>
</feature>
<feature type="domain" description="CRAL-TRIO" evidence="1">
    <location>
        <begin position="372"/>
        <end position="534"/>
    </location>
</feature>
<dbReference type="PANTHER" id="PTHR10174">
    <property type="entry name" value="ALPHA-TOCOPHEROL TRANSFER PROTEIN-RELATED"/>
    <property type="match status" value="1"/>
</dbReference>
<dbReference type="InterPro" id="IPR001251">
    <property type="entry name" value="CRAL-TRIO_dom"/>
</dbReference>
<accession>A0A8J6H9W7</accession>
<comment type="caution">
    <text evidence="2">The sequence shown here is derived from an EMBL/GenBank/DDBJ whole genome shotgun (WGS) entry which is preliminary data.</text>
</comment>
<sequence>MAVSFFNVKAEYAKDKDLKEEDVQALMEWVSKQPHLPQINEAQAILFLQSCYYRNEAAKAALDTYFTVKTFCPDIFCNRNPTVSPLKDSLNVSLFSVLPRKTPEGCSVILMKLMDPNPDVYNFAVQLKYFDMACMLYLHQHGPSNGHLILLDMKEVVFGHVTKLGPLNMKKFLYYLQEAMPLRLKGLHYFNIVPFMDKILALMKPFMKKELMDMLYLHNGVDDLVKYVPLECLPQDYGGSVETTPILHEKVKGELLKNVAFFDWEDKLTVDESKRPGKPKNSDPSLSFAMELSLVDVKTQYHKDNKLKKEDVRALLDWSEKQPHLPQITELQAILFLQSCYYRNEAAKSALDNYFTLKTLCSDIFGDRNPTRPALTTALAAGVVTTLPKKTPEGYTLIFIKLADTNPNNFDFAVQLRYFDMVCTTQLYQEGTSEGHVVVADMKGTVFGHLTKAGPIIVKKFLFYLQEAMPVRLKGLHFFNIVPFMDKVLALIRPFLKMELMDMLHLHNGVEDLAKYVPLECLPQEYGGTVEAVPVLHGRVEKIKSKLLENVKLFEWEQGQSVDESRRPERPKNVGDFFGIEGISVSLTMTLNLADVSTEYSKDKDLKKDDVIMFMTWVNKQPHLPEINGEAPSHSVPAMLLLPKRDGENCDRQLLHGEDPLPRVLSREECDGENGQRRYGSRVSYTIFFVKLMDTNPNKFILAEELKCLDMICLLHLHQEGTSPGHVIIYDMTGANFGHLARLGPLTIKKTLYYLQEAMPLRLKGLHFFNIVPFIDKVFALMRPFMKKELMNKFYMHNSVDDLLNFIPRDCLPADYGGTADPVLVLHEQMKTKMRDNTPFFAWEETQTVDESARPGKPKSVNDIFGVEDSSVSLTMTLKLADVSTEYSKDKDLKKDDVMMLITWVNKQPHLPKINGEAPSHSVPAMLLLPERDGQNCDRQLLHGEDPLSRVLSREECDGEIGQGRYGSRVKGYTIFFVKLVDTNPNKFFLADALKCLDMICLLHLHQEGTSPGHVIIYDMTGAIFSHLARLGPLTIKKFLYYLQEAMPLRLKGLHFFNIVPFMDKIFALMRPFMKKELMNKFHMHNSVDDLLNFIPRDCLPSDYGGTSDSASVLHEQMKTKMCDNIPFFAWEEKQTVDESARPGKPKSVNEIFGVEVLQVLTNILTLTVRLISTTDRATPKNRRQVDSKTFRVVSDRVERVVKSENFRNGFTASRPVMSRTKSVSLMMTLKLADVSTEYLKDKDLKKDDVITFMTWVNKQPHLPEINGEYDIELAGIFLKWNEAAKAAIDNFFTVKTHCPEFFRERNATVKTVKAALDVW</sequence>
<dbReference type="CDD" id="cd00170">
    <property type="entry name" value="SEC14"/>
    <property type="match status" value="4"/>
</dbReference>
<dbReference type="SUPFAM" id="SSF52087">
    <property type="entry name" value="CRAL/TRIO domain"/>
    <property type="match status" value="4"/>
</dbReference>
<dbReference type="PANTHER" id="PTHR10174:SF213">
    <property type="entry name" value="CRAL-TRIO DOMAIN-CONTAINING PROTEIN"/>
    <property type="match status" value="1"/>
</dbReference>
<dbReference type="GO" id="GO:0016020">
    <property type="term" value="C:membrane"/>
    <property type="evidence" value="ECO:0007669"/>
    <property type="project" value="TreeGrafter"/>
</dbReference>
<dbReference type="EMBL" id="JABDTM020027851">
    <property type="protein sequence ID" value="KAH0809883.1"/>
    <property type="molecule type" value="Genomic_DNA"/>
</dbReference>
<reference evidence="2" key="2">
    <citation type="submission" date="2021-08" db="EMBL/GenBank/DDBJ databases">
        <authorList>
            <person name="Eriksson T."/>
        </authorList>
    </citation>
    <scope>NUCLEOTIDE SEQUENCE</scope>
    <source>
        <strain evidence="2">Stoneville</strain>
        <tissue evidence="2">Whole head</tissue>
    </source>
</reference>